<keyword evidence="6" id="KW-1185">Reference proteome</keyword>
<sequence length="335" mass="38262">MGRTTPIYAERDRTYQADTCRPLVRGVQSGEVTLRALARGHYPGHPLTSRSIPEVKSVGYWDAQQPQSWGLDWHRNEGIELTFLESGTLAFAVDGQRFRLHPGDLTITRPWQRHRVGGPNVGAGRLHWLILDLGVRRPHQSWRWPPWLVLTREDRDGLTRLLRHNEQPVWRAMPELRLCFQQIARTVEQVDQGGHLSRLAIKINELLLLVYETLQAHDPVLDEGLTDTARTVTLFLEDLRGNLDVLSEEWTVPEMAARCGLGATRFNDYCRSLTNLSPLQFLNQCRLDAASRLLRESPELGVTQVALRCGYGSSQYFANAFRRRFECSPTAYRSG</sequence>
<dbReference type="InterPro" id="IPR014710">
    <property type="entry name" value="RmlC-like_jellyroll"/>
</dbReference>
<dbReference type="PRINTS" id="PR00032">
    <property type="entry name" value="HTHARAC"/>
</dbReference>
<evidence type="ECO:0000313" key="6">
    <source>
        <dbReference type="Proteomes" id="UP000324233"/>
    </source>
</evidence>
<dbReference type="Gene3D" id="2.60.120.10">
    <property type="entry name" value="Jelly Rolls"/>
    <property type="match status" value="1"/>
</dbReference>
<keyword evidence="2" id="KW-0238">DNA-binding</keyword>
<feature type="domain" description="HTH araC/xylS-type" evidence="4">
    <location>
        <begin position="229"/>
        <end position="335"/>
    </location>
</feature>
<name>A0A5B9WDJ0_9BACT</name>
<dbReference type="Pfam" id="PF07883">
    <property type="entry name" value="Cupin_2"/>
    <property type="match status" value="1"/>
</dbReference>
<dbReference type="InterPro" id="IPR020449">
    <property type="entry name" value="Tscrpt_reg_AraC-type_HTH"/>
</dbReference>
<evidence type="ECO:0000256" key="3">
    <source>
        <dbReference type="ARBA" id="ARBA00023163"/>
    </source>
</evidence>
<dbReference type="PANTHER" id="PTHR43280:SF2">
    <property type="entry name" value="HTH-TYPE TRANSCRIPTIONAL REGULATOR EXSA"/>
    <property type="match status" value="1"/>
</dbReference>
<dbReference type="SUPFAM" id="SSF51182">
    <property type="entry name" value="RmlC-like cupins"/>
    <property type="match status" value="1"/>
</dbReference>
<gene>
    <name evidence="5" type="primary">rhaS_4</name>
    <name evidence="5" type="ORF">OJF2_65560</name>
</gene>
<dbReference type="PROSITE" id="PS01124">
    <property type="entry name" value="HTH_ARAC_FAMILY_2"/>
    <property type="match status" value="1"/>
</dbReference>
<dbReference type="InterPro" id="IPR018060">
    <property type="entry name" value="HTH_AraC"/>
</dbReference>
<dbReference type="EMBL" id="CP042997">
    <property type="protein sequence ID" value="QEH37960.1"/>
    <property type="molecule type" value="Genomic_DNA"/>
</dbReference>
<dbReference type="PROSITE" id="PS00041">
    <property type="entry name" value="HTH_ARAC_FAMILY_1"/>
    <property type="match status" value="1"/>
</dbReference>
<dbReference type="SUPFAM" id="SSF46689">
    <property type="entry name" value="Homeodomain-like"/>
    <property type="match status" value="1"/>
</dbReference>
<dbReference type="InterPro" id="IPR011051">
    <property type="entry name" value="RmlC_Cupin_sf"/>
</dbReference>
<proteinExistence type="predicted"/>
<dbReference type="AlphaFoldDB" id="A0A5B9WDJ0"/>
<dbReference type="OrthoDB" id="252470at2"/>
<dbReference type="RefSeq" id="WP_148597456.1">
    <property type="nucleotide sequence ID" value="NZ_CP042997.1"/>
</dbReference>
<dbReference type="Proteomes" id="UP000324233">
    <property type="component" value="Chromosome"/>
</dbReference>
<dbReference type="InterPro" id="IPR018062">
    <property type="entry name" value="HTH_AraC-typ_CS"/>
</dbReference>
<accession>A0A5B9WDJ0</accession>
<dbReference type="Gene3D" id="1.10.10.60">
    <property type="entry name" value="Homeodomain-like"/>
    <property type="match status" value="2"/>
</dbReference>
<dbReference type="Pfam" id="PF12833">
    <property type="entry name" value="HTH_18"/>
    <property type="match status" value="1"/>
</dbReference>
<evidence type="ECO:0000313" key="5">
    <source>
        <dbReference type="EMBL" id="QEH37960.1"/>
    </source>
</evidence>
<dbReference type="InterPro" id="IPR013096">
    <property type="entry name" value="Cupin_2"/>
</dbReference>
<evidence type="ECO:0000256" key="1">
    <source>
        <dbReference type="ARBA" id="ARBA00023015"/>
    </source>
</evidence>
<dbReference type="GO" id="GO:0003700">
    <property type="term" value="F:DNA-binding transcription factor activity"/>
    <property type="evidence" value="ECO:0007669"/>
    <property type="project" value="InterPro"/>
</dbReference>
<keyword evidence="3" id="KW-0804">Transcription</keyword>
<dbReference type="SMART" id="SM00342">
    <property type="entry name" value="HTH_ARAC"/>
    <property type="match status" value="1"/>
</dbReference>
<dbReference type="PANTHER" id="PTHR43280">
    <property type="entry name" value="ARAC-FAMILY TRANSCRIPTIONAL REGULATOR"/>
    <property type="match status" value="1"/>
</dbReference>
<evidence type="ECO:0000259" key="4">
    <source>
        <dbReference type="PROSITE" id="PS01124"/>
    </source>
</evidence>
<evidence type="ECO:0000256" key="2">
    <source>
        <dbReference type="ARBA" id="ARBA00023125"/>
    </source>
</evidence>
<organism evidence="5 6">
    <name type="scientific">Aquisphaera giovannonii</name>
    <dbReference type="NCBI Taxonomy" id="406548"/>
    <lineage>
        <taxon>Bacteria</taxon>
        <taxon>Pseudomonadati</taxon>
        <taxon>Planctomycetota</taxon>
        <taxon>Planctomycetia</taxon>
        <taxon>Isosphaerales</taxon>
        <taxon>Isosphaeraceae</taxon>
        <taxon>Aquisphaera</taxon>
    </lineage>
</organism>
<dbReference type="GO" id="GO:0043565">
    <property type="term" value="F:sequence-specific DNA binding"/>
    <property type="evidence" value="ECO:0007669"/>
    <property type="project" value="InterPro"/>
</dbReference>
<dbReference type="KEGG" id="agv:OJF2_65560"/>
<keyword evidence="1" id="KW-0805">Transcription regulation</keyword>
<dbReference type="InterPro" id="IPR009057">
    <property type="entry name" value="Homeodomain-like_sf"/>
</dbReference>
<reference evidence="5 6" key="1">
    <citation type="submission" date="2019-08" db="EMBL/GenBank/DDBJ databases">
        <title>Deep-cultivation of Planctomycetes and their phenomic and genomic characterization uncovers novel biology.</title>
        <authorList>
            <person name="Wiegand S."/>
            <person name="Jogler M."/>
            <person name="Boedeker C."/>
            <person name="Pinto D."/>
            <person name="Vollmers J."/>
            <person name="Rivas-Marin E."/>
            <person name="Kohn T."/>
            <person name="Peeters S.H."/>
            <person name="Heuer A."/>
            <person name="Rast P."/>
            <person name="Oberbeckmann S."/>
            <person name="Bunk B."/>
            <person name="Jeske O."/>
            <person name="Meyerdierks A."/>
            <person name="Storesund J.E."/>
            <person name="Kallscheuer N."/>
            <person name="Luecker S."/>
            <person name="Lage O.M."/>
            <person name="Pohl T."/>
            <person name="Merkel B.J."/>
            <person name="Hornburger P."/>
            <person name="Mueller R.-W."/>
            <person name="Bruemmer F."/>
            <person name="Labrenz M."/>
            <person name="Spormann A.M."/>
            <person name="Op den Camp H."/>
            <person name="Overmann J."/>
            <person name="Amann R."/>
            <person name="Jetten M.S.M."/>
            <person name="Mascher T."/>
            <person name="Medema M.H."/>
            <person name="Devos D.P."/>
            <person name="Kaster A.-K."/>
            <person name="Ovreas L."/>
            <person name="Rohde M."/>
            <person name="Galperin M.Y."/>
            <person name="Jogler C."/>
        </authorList>
    </citation>
    <scope>NUCLEOTIDE SEQUENCE [LARGE SCALE GENOMIC DNA]</scope>
    <source>
        <strain evidence="5 6">OJF2</strain>
    </source>
</reference>
<protein>
    <submittedName>
        <fullName evidence="5">HTH-type transcriptional activator RhaS</fullName>
    </submittedName>
</protein>